<sequence length="149" mass="16098">MLTQELRIGITKAAAKQPTLVEGGRYSGFRHFNPLKVVATTSLRYLLTCNKTSAMGLYSSNSLRNSDIPLDRRRSQALLLLKRIEIQRNLTLAAVSSTAGDRDTNSVGAHSSSLALAEGEASHVVIGSAVCHFKPECVEKKCITRLGGL</sequence>
<protein>
    <submittedName>
        <fullName evidence="1">Uncharacterized protein</fullName>
    </submittedName>
</protein>
<dbReference type="CTD" id="36337846"/>
<dbReference type="GeneID" id="36337846"/>
<reference evidence="1 2" key="1">
    <citation type="journal article" date="2013" name="Nat. Genet.">
        <title>The genome of the hydatid tapeworm Echinococcus granulosus.</title>
        <authorList>
            <person name="Zheng H."/>
            <person name="Zhang W."/>
            <person name="Zhang L."/>
            <person name="Zhang Z."/>
            <person name="Li J."/>
            <person name="Lu G."/>
            <person name="Zhu Y."/>
            <person name="Wang Y."/>
            <person name="Huang Y."/>
            <person name="Liu J."/>
            <person name="Kang H."/>
            <person name="Chen J."/>
            <person name="Wang L."/>
            <person name="Chen A."/>
            <person name="Yu S."/>
            <person name="Gao Z."/>
            <person name="Jin L."/>
            <person name="Gu W."/>
            <person name="Wang Z."/>
            <person name="Zhao L."/>
            <person name="Shi B."/>
            <person name="Wen H."/>
            <person name="Lin R."/>
            <person name="Jones M.K."/>
            <person name="Brejova B."/>
            <person name="Vinar T."/>
            <person name="Zhao G."/>
            <person name="McManus D.P."/>
            <person name="Chen Z."/>
            <person name="Zhou Y."/>
            <person name="Wang S."/>
        </authorList>
    </citation>
    <scope>NUCLEOTIDE SEQUENCE [LARGE SCALE GENOMIC DNA]</scope>
</reference>
<dbReference type="RefSeq" id="XP_024354233.1">
    <property type="nucleotide sequence ID" value="XM_024491380.1"/>
</dbReference>
<proteinExistence type="predicted"/>
<accession>W6UX04</accession>
<keyword evidence="2" id="KW-1185">Reference proteome</keyword>
<name>W6UX04_ECHGR</name>
<dbReference type="EMBL" id="APAU02000009">
    <property type="protein sequence ID" value="EUB63037.1"/>
    <property type="molecule type" value="Genomic_DNA"/>
</dbReference>
<dbReference type="KEGG" id="egl:EGR_02131"/>
<evidence type="ECO:0000313" key="1">
    <source>
        <dbReference type="EMBL" id="EUB63037.1"/>
    </source>
</evidence>
<evidence type="ECO:0000313" key="2">
    <source>
        <dbReference type="Proteomes" id="UP000019149"/>
    </source>
</evidence>
<dbReference type="OrthoDB" id="10606968at2759"/>
<dbReference type="Proteomes" id="UP000019149">
    <property type="component" value="Unassembled WGS sequence"/>
</dbReference>
<comment type="caution">
    <text evidence="1">The sequence shown here is derived from an EMBL/GenBank/DDBJ whole genome shotgun (WGS) entry which is preliminary data.</text>
</comment>
<dbReference type="AlphaFoldDB" id="W6UX04"/>
<organism evidence="1 2">
    <name type="scientific">Echinococcus granulosus</name>
    <name type="common">Hydatid tapeworm</name>
    <dbReference type="NCBI Taxonomy" id="6210"/>
    <lineage>
        <taxon>Eukaryota</taxon>
        <taxon>Metazoa</taxon>
        <taxon>Spiralia</taxon>
        <taxon>Lophotrochozoa</taxon>
        <taxon>Platyhelminthes</taxon>
        <taxon>Cestoda</taxon>
        <taxon>Eucestoda</taxon>
        <taxon>Cyclophyllidea</taxon>
        <taxon>Taeniidae</taxon>
        <taxon>Echinococcus</taxon>
        <taxon>Echinococcus granulosus group</taxon>
    </lineage>
</organism>
<gene>
    <name evidence="1" type="ORF">EGR_02131</name>
</gene>